<dbReference type="GO" id="GO:0005658">
    <property type="term" value="C:alpha DNA polymerase:primase complex"/>
    <property type="evidence" value="ECO:0007669"/>
    <property type="project" value="TreeGrafter"/>
</dbReference>
<comment type="similarity">
    <text evidence="1 10">Belongs to the eukaryotic-type primase large subunit family.</text>
</comment>
<dbReference type="GO" id="GO:0006270">
    <property type="term" value="P:DNA replication initiation"/>
    <property type="evidence" value="ECO:0007669"/>
    <property type="project" value="TreeGrafter"/>
</dbReference>
<dbReference type="GO" id="GO:0046872">
    <property type="term" value="F:metal ion binding"/>
    <property type="evidence" value="ECO:0007669"/>
    <property type="project" value="UniProtKB-UniRule"/>
</dbReference>
<dbReference type="Gene3D" id="1.20.930.80">
    <property type="match status" value="1"/>
</dbReference>
<feature type="domain" description="DNA primase large subunit C-terminal" evidence="13">
    <location>
        <begin position="283"/>
        <end position="453"/>
    </location>
</feature>
<keyword evidence="6 10" id="KW-0479">Metal-binding</keyword>
<dbReference type="EMBL" id="GEFM01002812">
    <property type="protein sequence ID" value="JAP72984.1"/>
    <property type="molecule type" value="mRNA"/>
</dbReference>
<proteinExistence type="evidence at transcript level"/>
<dbReference type="InterPro" id="IPR016558">
    <property type="entry name" value="DNA_primase_lsu_euk"/>
</dbReference>
<evidence type="ECO:0000256" key="12">
    <source>
        <dbReference type="SAM" id="MobiDB-lite"/>
    </source>
</evidence>
<feature type="compositionally biased region" description="Basic and acidic residues" evidence="12">
    <location>
        <begin position="459"/>
        <end position="469"/>
    </location>
</feature>
<evidence type="ECO:0000256" key="11">
    <source>
        <dbReference type="PIRSR" id="PIRSR009449-1"/>
    </source>
</evidence>
<comment type="cofactor">
    <cofactor evidence="10">
        <name>[4Fe-4S] cluster</name>
        <dbReference type="ChEBI" id="CHEBI:49883"/>
    </cofactor>
    <text evidence="10">Binds 1 [4Fe-4S] cluster.</text>
</comment>
<feature type="binding site" evidence="11">
    <location>
        <position position="429"/>
    </location>
    <ligand>
        <name>[4Fe-4S] cluster</name>
        <dbReference type="ChEBI" id="CHEBI:49883"/>
    </ligand>
</feature>
<evidence type="ECO:0000313" key="14">
    <source>
        <dbReference type="EMBL" id="JAP72984.1"/>
    </source>
</evidence>
<dbReference type="CDD" id="cd07322">
    <property type="entry name" value="PriL_PriS_Eukaryotic"/>
    <property type="match status" value="1"/>
</dbReference>
<evidence type="ECO:0000256" key="10">
    <source>
        <dbReference type="PIRNR" id="PIRNR009449"/>
    </source>
</evidence>
<accession>A0A131Y0E8</accession>
<keyword evidence="5 10" id="KW-0235">DNA replication</keyword>
<keyword evidence="8 10" id="KW-0411">Iron-sulfur</keyword>
<feature type="region of interest" description="Disordered" evidence="12">
    <location>
        <begin position="459"/>
        <end position="496"/>
    </location>
</feature>
<dbReference type="PANTHER" id="PTHR10537">
    <property type="entry name" value="DNA PRIMASE LARGE SUBUNIT"/>
    <property type="match status" value="1"/>
</dbReference>
<dbReference type="PANTHER" id="PTHR10537:SF3">
    <property type="entry name" value="DNA PRIMASE LARGE SUBUNIT"/>
    <property type="match status" value="1"/>
</dbReference>
<feature type="compositionally biased region" description="Polar residues" evidence="12">
    <location>
        <begin position="472"/>
        <end position="489"/>
    </location>
</feature>
<evidence type="ECO:0000256" key="6">
    <source>
        <dbReference type="ARBA" id="ARBA00022723"/>
    </source>
</evidence>
<dbReference type="AlphaFoldDB" id="A0A131Y0E8"/>
<feature type="binding site" evidence="11">
    <location>
        <position position="389"/>
    </location>
    <ligand>
        <name>[4Fe-4S] cluster</name>
        <dbReference type="ChEBI" id="CHEBI:49883"/>
    </ligand>
</feature>
<dbReference type="GO" id="GO:0051539">
    <property type="term" value="F:4 iron, 4 sulfur cluster binding"/>
    <property type="evidence" value="ECO:0007669"/>
    <property type="project" value="UniProtKB-UniRule"/>
</dbReference>
<dbReference type="Pfam" id="PF04104">
    <property type="entry name" value="DNA_primase_lrg"/>
    <property type="match status" value="1"/>
</dbReference>
<comment type="function">
    <text evidence="10">DNA primase is the polymerase that synthesizes small RNA primers for the Okazaki fragments made during discontinuous DNA replication.</text>
</comment>
<protein>
    <recommendedName>
        <fullName evidence="2 10">DNA primase large subunit</fullName>
    </recommendedName>
</protein>
<name>A0A131Y0E8_IXORI</name>
<keyword evidence="3 10" id="KW-0004">4Fe-4S</keyword>
<feature type="binding site" evidence="11">
    <location>
        <position position="372"/>
    </location>
    <ligand>
        <name>[4Fe-4S] cluster</name>
        <dbReference type="ChEBI" id="CHEBI:49883"/>
    </ligand>
</feature>
<evidence type="ECO:0000256" key="2">
    <source>
        <dbReference type="ARBA" id="ARBA00019038"/>
    </source>
</evidence>
<dbReference type="FunFam" id="1.20.930.80:FF:000001">
    <property type="entry name" value="DNA primase large subunit"/>
    <property type="match status" value="1"/>
</dbReference>
<reference evidence="14" key="1">
    <citation type="submission" date="2016-02" db="EMBL/GenBank/DDBJ databases">
        <title>RNAseq analyses of the midgut from blood- or serum-fed Ixodes ricinus ticks.</title>
        <authorList>
            <person name="Perner J."/>
            <person name="Provaznik J."/>
            <person name="Schrenkova J."/>
            <person name="Urbanova V."/>
            <person name="Ribeiro J.M."/>
            <person name="Kopacek P."/>
        </authorList>
    </citation>
    <scope>NUCLEOTIDE SEQUENCE</scope>
    <source>
        <tissue evidence="14">Gut</tissue>
    </source>
</reference>
<evidence type="ECO:0000256" key="1">
    <source>
        <dbReference type="ARBA" id="ARBA00010564"/>
    </source>
</evidence>
<feature type="binding site" evidence="11">
    <location>
        <position position="293"/>
    </location>
    <ligand>
        <name>[4Fe-4S] cluster</name>
        <dbReference type="ChEBI" id="CHEBI:49883"/>
    </ligand>
</feature>
<dbReference type="InterPro" id="IPR007238">
    <property type="entry name" value="DNA_primase_lsu_euk/arc"/>
</dbReference>
<dbReference type="PIRSF" id="PIRSF009449">
    <property type="entry name" value="DNA_primase_large_subunit"/>
    <property type="match status" value="1"/>
</dbReference>
<keyword evidence="7 10" id="KW-0408">Iron</keyword>
<dbReference type="GO" id="GO:0006269">
    <property type="term" value="P:DNA replication, synthesis of primer"/>
    <property type="evidence" value="ECO:0007669"/>
    <property type="project" value="UniProtKB-KW"/>
</dbReference>
<evidence type="ECO:0000259" key="13">
    <source>
        <dbReference type="Pfam" id="PF04104"/>
    </source>
</evidence>
<dbReference type="GO" id="GO:0003677">
    <property type="term" value="F:DNA binding"/>
    <property type="evidence" value="ECO:0007669"/>
    <property type="project" value="UniProtKB-UniRule"/>
</dbReference>
<evidence type="ECO:0000256" key="5">
    <source>
        <dbReference type="ARBA" id="ARBA00022705"/>
    </source>
</evidence>
<evidence type="ECO:0000256" key="3">
    <source>
        <dbReference type="ARBA" id="ARBA00022485"/>
    </source>
</evidence>
<keyword evidence="9 10" id="KW-0238">DNA-binding</keyword>
<evidence type="ECO:0000256" key="4">
    <source>
        <dbReference type="ARBA" id="ARBA00022515"/>
    </source>
</evidence>
<evidence type="ECO:0000256" key="9">
    <source>
        <dbReference type="ARBA" id="ARBA00023125"/>
    </source>
</evidence>
<dbReference type="Pfam" id="PF26466">
    <property type="entry name" value="DNA_primase_lrg_N"/>
    <property type="match status" value="1"/>
</dbReference>
<evidence type="ECO:0000256" key="8">
    <source>
        <dbReference type="ARBA" id="ARBA00023014"/>
    </source>
</evidence>
<organism evidence="14">
    <name type="scientific">Ixodes ricinus</name>
    <name type="common">Common tick</name>
    <name type="synonym">Acarus ricinus</name>
    <dbReference type="NCBI Taxonomy" id="34613"/>
    <lineage>
        <taxon>Eukaryota</taxon>
        <taxon>Metazoa</taxon>
        <taxon>Ecdysozoa</taxon>
        <taxon>Arthropoda</taxon>
        <taxon>Chelicerata</taxon>
        <taxon>Arachnida</taxon>
        <taxon>Acari</taxon>
        <taxon>Parasitiformes</taxon>
        <taxon>Ixodida</taxon>
        <taxon>Ixodoidea</taxon>
        <taxon>Ixodidae</taxon>
        <taxon>Ixodinae</taxon>
        <taxon>Ixodes</taxon>
    </lineage>
</organism>
<dbReference type="InterPro" id="IPR058560">
    <property type="entry name" value="DNA_primase_C"/>
</dbReference>
<keyword evidence="4 10" id="KW-0639">Primosome</keyword>
<sequence length="524" mass="59665">MLFSGFRRKRHVKVGDSDSESSRRKSLLQFYHKAPTDDISLEEFEQLAVERLKVLRAFEIAAAKFNKFSQEYRDSVVADLRRQKLHAYVGHVPEDSAGAAILRKDNISHFILLLAFCQTQDLRRWFIGMEIDLFRFRLQNESQAGLQDFFRDSKMDFKAISAEEKAAHAEDIIDSSRDLTATKLETMDVFKVPFTEVLKLVSERAVFLRGGEAYVPAESIGAVVESRYRVHLSQMLAQTARALPRLDEEDRLLPILRALTKMEVGCGFDAAQATDAVTPEMIDQLSKESFPLCMKSMHTALRSNHHLRHGARMQYGLFLKGVGLGLQDALRFWREELSKHVGAENFDKKYSYNIRHNYGTEGKRANYTPYSCGRIITTNPPGPGDAHGCPFRHFDHKKLEERLKEEGVRDANLREVMDYVDKGHYQLACTTTFRITQKSPELAQVIGHPNEYYQLGRQFKDGSASKDGKTGSMRSIETTKSLMYSQPVGNQKDEFDDDADLDKILAEAEMKGAEAEPEETAMEH</sequence>
<evidence type="ECO:0000256" key="7">
    <source>
        <dbReference type="ARBA" id="ARBA00023004"/>
    </source>
</evidence>